<evidence type="ECO:0000256" key="1">
    <source>
        <dbReference type="SAM" id="Phobius"/>
    </source>
</evidence>
<evidence type="ECO:0000313" key="3">
    <source>
        <dbReference type="EMBL" id="SHG59848.1"/>
    </source>
</evidence>
<protein>
    <recommendedName>
        <fullName evidence="2">Glycosyltransferase 2-like domain-containing protein</fullName>
    </recommendedName>
</protein>
<dbReference type="Gene3D" id="3.90.550.10">
    <property type="entry name" value="Spore Coat Polysaccharide Biosynthesis Protein SpsA, Chain A"/>
    <property type="match status" value="1"/>
</dbReference>
<evidence type="ECO:0000259" key="2">
    <source>
        <dbReference type="Pfam" id="PF00535"/>
    </source>
</evidence>
<evidence type="ECO:0000313" key="4">
    <source>
        <dbReference type="Proteomes" id="UP000184112"/>
    </source>
</evidence>
<name>A0A1M5L4A5_FLAJO</name>
<dbReference type="InterPro" id="IPR029044">
    <property type="entry name" value="Nucleotide-diphossugar_trans"/>
</dbReference>
<dbReference type="EMBL" id="FQWH01000003">
    <property type="protein sequence ID" value="SHG59848.1"/>
    <property type="molecule type" value="Genomic_DNA"/>
</dbReference>
<dbReference type="SUPFAM" id="SSF53448">
    <property type="entry name" value="Nucleotide-diphospho-sugar transferases"/>
    <property type="match status" value="1"/>
</dbReference>
<keyword evidence="1" id="KW-1133">Transmembrane helix</keyword>
<sequence>MQVSIIIVNYNTKDLLYQCINSIYKKTESIDYEIIVSDNGSTDGSIEMLKTTFPNVRVIENDANLGFGKANNIGIQVAKGKYLLLLNSDTYLLDDSIKVFYDFMENDSNVNVACVGGDLLDEEGEKQPSYGNFPSVFDSISQLGFYKFYKSYYKNKVAVGVINESESIKEVDYICGADMFLRKSLMDKVGYFDENFFLYYEETEMSFRINKSGYKSVLLPEVKIVHLEGGTQKKENESLFKVQEMAKSRKLYFQKCHGILTALIIQYISIFHSIILFIRKRDKKYLKYIKINYNA</sequence>
<dbReference type="InterPro" id="IPR001173">
    <property type="entry name" value="Glyco_trans_2-like"/>
</dbReference>
<dbReference type="Proteomes" id="UP000184112">
    <property type="component" value="Unassembled WGS sequence"/>
</dbReference>
<feature type="transmembrane region" description="Helical" evidence="1">
    <location>
        <begin position="258"/>
        <end position="278"/>
    </location>
</feature>
<keyword evidence="1" id="KW-0812">Transmembrane</keyword>
<gene>
    <name evidence="3" type="ORF">SAMN05444388_103329</name>
</gene>
<accession>A0A1M5L4A5</accession>
<dbReference type="AlphaFoldDB" id="A0A1M5L4A5"/>
<dbReference type="RefSeq" id="WP_073409039.1">
    <property type="nucleotide sequence ID" value="NZ_FQWH01000003.1"/>
</dbReference>
<organism evidence="3 4">
    <name type="scientific">Flavobacterium johnsoniae</name>
    <name type="common">Cytophaga johnsonae</name>
    <dbReference type="NCBI Taxonomy" id="986"/>
    <lineage>
        <taxon>Bacteria</taxon>
        <taxon>Pseudomonadati</taxon>
        <taxon>Bacteroidota</taxon>
        <taxon>Flavobacteriia</taxon>
        <taxon>Flavobacteriales</taxon>
        <taxon>Flavobacteriaceae</taxon>
        <taxon>Flavobacterium</taxon>
    </lineage>
</organism>
<dbReference type="PANTHER" id="PTHR43179">
    <property type="entry name" value="RHAMNOSYLTRANSFERASE WBBL"/>
    <property type="match status" value="1"/>
</dbReference>
<proteinExistence type="predicted"/>
<reference evidence="3 4" key="1">
    <citation type="submission" date="2016-11" db="EMBL/GenBank/DDBJ databases">
        <authorList>
            <person name="Jaros S."/>
            <person name="Januszkiewicz K."/>
            <person name="Wedrychowicz H."/>
        </authorList>
    </citation>
    <scope>NUCLEOTIDE SEQUENCE [LARGE SCALE GENOMIC DNA]</scope>
    <source>
        <strain evidence="3 4">DSM 6792</strain>
    </source>
</reference>
<keyword evidence="1" id="KW-0472">Membrane</keyword>
<dbReference type="Pfam" id="PF00535">
    <property type="entry name" value="Glycos_transf_2"/>
    <property type="match status" value="1"/>
</dbReference>
<feature type="domain" description="Glycosyltransferase 2-like" evidence="2">
    <location>
        <begin position="4"/>
        <end position="140"/>
    </location>
</feature>
<dbReference type="PANTHER" id="PTHR43179:SF7">
    <property type="entry name" value="RHAMNOSYLTRANSFERASE WBBL"/>
    <property type="match status" value="1"/>
</dbReference>
<dbReference type="CDD" id="cd04186">
    <property type="entry name" value="GT_2_like_c"/>
    <property type="match status" value="1"/>
</dbReference>